<comment type="caution">
    <text evidence="2">The sequence shown here is derived from an EMBL/GenBank/DDBJ whole genome shotgun (WGS) entry which is preliminary data.</text>
</comment>
<proteinExistence type="predicted"/>
<evidence type="ECO:0000313" key="3">
    <source>
        <dbReference type="Proteomes" id="UP000262210"/>
    </source>
</evidence>
<feature type="compositionally biased region" description="Basic residues" evidence="1">
    <location>
        <begin position="127"/>
        <end position="136"/>
    </location>
</feature>
<dbReference type="Proteomes" id="UP000262210">
    <property type="component" value="Unassembled WGS sequence"/>
</dbReference>
<feature type="compositionally biased region" description="Basic and acidic residues" evidence="1">
    <location>
        <begin position="166"/>
        <end position="182"/>
    </location>
</feature>
<dbReference type="EMBL" id="DPSM01000028">
    <property type="protein sequence ID" value="HCK02108.1"/>
    <property type="molecule type" value="Genomic_DNA"/>
</dbReference>
<feature type="region of interest" description="Disordered" evidence="1">
    <location>
        <begin position="260"/>
        <end position="283"/>
    </location>
</feature>
<sequence>MTAVTEDNTQLTINVAPFDNGGNGSFAVINNIMALDSYKGVKFTLEMKFAYCLILSFNREGKPSEFGQSWLASRLGCGRDTAGKAITTLKTIGLIRERDARGRGDVDLLDALPIFVEFAEVSQVKRLTQKSQRRTKAAAAPKSARQRPVVNPSEMEQGPADDLDSQTEHQAPHDDQNSHDPVEVGQPDVNPVNPADMVPELKAVPVPTVLPHLQGDDEFSIWCSVAKERGLGIDTNRILHSYCGGDKDKAARAIQAEIKDRQQQRYAQSKKDKPSSFNRGVNNFEVMFDDEEEEIPY</sequence>
<reference evidence="2 3" key="1">
    <citation type="journal article" date="2018" name="Nat. Biotechnol.">
        <title>A standardized bacterial taxonomy based on genome phylogeny substantially revises the tree of life.</title>
        <authorList>
            <person name="Parks D.H."/>
            <person name="Chuvochina M."/>
            <person name="Waite D.W."/>
            <person name="Rinke C."/>
            <person name="Skarshewski A."/>
            <person name="Chaumeil P.A."/>
            <person name="Hugenholtz P."/>
        </authorList>
    </citation>
    <scope>NUCLEOTIDE SEQUENCE [LARGE SCALE GENOMIC DNA]</scope>
    <source>
        <strain evidence="2">UBA11264</strain>
    </source>
</reference>
<accession>A0A9C7QXT8</accession>
<evidence type="ECO:0000313" key="2">
    <source>
        <dbReference type="EMBL" id="HCK02108.1"/>
    </source>
</evidence>
<dbReference type="RefSeq" id="WP_278431743.1">
    <property type="nucleotide sequence ID" value="NZ_DPSM01000028.1"/>
</dbReference>
<evidence type="ECO:0000256" key="1">
    <source>
        <dbReference type="SAM" id="MobiDB-lite"/>
    </source>
</evidence>
<organism evidence="2 3">
    <name type="scientific">Serratia grimesii</name>
    <dbReference type="NCBI Taxonomy" id="82995"/>
    <lineage>
        <taxon>Bacteria</taxon>
        <taxon>Pseudomonadati</taxon>
        <taxon>Pseudomonadota</taxon>
        <taxon>Gammaproteobacteria</taxon>
        <taxon>Enterobacterales</taxon>
        <taxon>Yersiniaceae</taxon>
        <taxon>Serratia</taxon>
    </lineage>
</organism>
<protein>
    <submittedName>
        <fullName evidence="2">Uncharacterized protein</fullName>
    </submittedName>
</protein>
<feature type="compositionally biased region" description="Basic and acidic residues" evidence="1">
    <location>
        <begin position="260"/>
        <end position="274"/>
    </location>
</feature>
<name>A0A9C7QXT8_9GAMM</name>
<feature type="region of interest" description="Disordered" evidence="1">
    <location>
        <begin position="127"/>
        <end position="196"/>
    </location>
</feature>
<dbReference type="AlphaFoldDB" id="A0A9C7QXT8"/>
<gene>
    <name evidence="2" type="ORF">DHV72_19095</name>
</gene>